<comment type="caution">
    <text evidence="2">The sequence shown here is derived from an EMBL/GenBank/DDBJ whole genome shotgun (WGS) entry which is preliminary data.</text>
</comment>
<reference evidence="2" key="1">
    <citation type="submission" date="2019-03" db="EMBL/GenBank/DDBJ databases">
        <title>Single cell metagenomics reveals metabolic interactions within the superorganism composed of flagellate Streblomastix strix and complex community of Bacteroidetes bacteria on its surface.</title>
        <authorList>
            <person name="Treitli S.C."/>
            <person name="Kolisko M."/>
            <person name="Husnik F."/>
            <person name="Keeling P."/>
            <person name="Hampl V."/>
        </authorList>
    </citation>
    <scope>NUCLEOTIDE SEQUENCE</scope>
    <source>
        <strain evidence="2">STM</strain>
    </source>
</reference>
<feature type="non-terminal residue" evidence="2">
    <location>
        <position position="1"/>
    </location>
</feature>
<evidence type="ECO:0000259" key="1">
    <source>
        <dbReference type="Pfam" id="PF01610"/>
    </source>
</evidence>
<dbReference type="AlphaFoldDB" id="A0A5J4PG97"/>
<sequence>KMIEKHETEIINFFNLGHANAKAERLNGKIQRFISNNYGMKDKDFALYRIALYFS</sequence>
<feature type="domain" description="Transposase IS204/IS1001/IS1096/IS1165 DDE" evidence="1">
    <location>
        <begin position="1"/>
        <end position="45"/>
    </location>
</feature>
<accession>A0A5J4PG97</accession>
<protein>
    <recommendedName>
        <fullName evidence="1">Transposase IS204/IS1001/IS1096/IS1165 DDE domain-containing protein</fullName>
    </recommendedName>
</protein>
<dbReference type="Pfam" id="PF01610">
    <property type="entry name" value="DDE_Tnp_ISL3"/>
    <property type="match status" value="1"/>
</dbReference>
<organism evidence="2">
    <name type="scientific">termite gut metagenome</name>
    <dbReference type="NCBI Taxonomy" id="433724"/>
    <lineage>
        <taxon>unclassified sequences</taxon>
        <taxon>metagenomes</taxon>
        <taxon>organismal metagenomes</taxon>
    </lineage>
</organism>
<name>A0A5J4PG97_9ZZZZ</name>
<dbReference type="InterPro" id="IPR002560">
    <property type="entry name" value="Transposase_DDE"/>
</dbReference>
<dbReference type="EMBL" id="SNRY01008449">
    <property type="protein sequence ID" value="KAA6308515.1"/>
    <property type="molecule type" value="Genomic_DNA"/>
</dbReference>
<evidence type="ECO:0000313" key="2">
    <source>
        <dbReference type="EMBL" id="KAA6308515.1"/>
    </source>
</evidence>
<gene>
    <name evidence="2" type="ORF">EZS27_039834</name>
</gene>
<proteinExistence type="predicted"/>